<dbReference type="KEGG" id="lab:LA76x_0587"/>
<dbReference type="PATRIC" id="fig|84531.8.peg.615"/>
<dbReference type="eggNOG" id="ENOG50331WK">
    <property type="taxonomic scope" value="Bacteria"/>
</dbReference>
<dbReference type="Proteomes" id="UP000060787">
    <property type="component" value="Chromosome"/>
</dbReference>
<evidence type="ECO:0000313" key="3">
    <source>
        <dbReference type="Proteomes" id="UP000060787"/>
    </source>
</evidence>
<protein>
    <recommendedName>
        <fullName evidence="4">Transmembrane protein</fullName>
    </recommendedName>
</protein>
<keyword evidence="1" id="KW-0472">Membrane</keyword>
<sequence>MTSSYRLPLAGALLALAFACMHLGSEYFDGGVRSHHVLNRADLPEISNWFGLIILPVLGWSFGVRLRNRPGTRRSIWVGLIASLAYGAALATSFELGATDITKAIFFGLLPLAIIAPIYRAECMLGFVAGMTFIFGAILPCIFAVLFASLSAALRFGFLAIRKRLRPNRGASTPASGSRR</sequence>
<gene>
    <name evidence="2" type="ORF">LA76x_0587</name>
</gene>
<feature type="transmembrane region" description="Helical" evidence="1">
    <location>
        <begin position="48"/>
        <end position="64"/>
    </location>
</feature>
<organism evidence="2 3">
    <name type="scientific">Lysobacter antibioticus</name>
    <dbReference type="NCBI Taxonomy" id="84531"/>
    <lineage>
        <taxon>Bacteria</taxon>
        <taxon>Pseudomonadati</taxon>
        <taxon>Pseudomonadota</taxon>
        <taxon>Gammaproteobacteria</taxon>
        <taxon>Lysobacterales</taxon>
        <taxon>Lysobacteraceae</taxon>
        <taxon>Lysobacter</taxon>
    </lineage>
</organism>
<reference evidence="2 3" key="1">
    <citation type="journal article" date="2015" name="BMC Genomics">
        <title>Comparative genomics and metabolic profiling of the genus Lysobacter.</title>
        <authorList>
            <person name="de Bruijn I."/>
            <person name="Cheng X."/>
            <person name="de Jager V."/>
            <person name="Exposito R.G."/>
            <person name="Watrous J."/>
            <person name="Patel N."/>
            <person name="Postma J."/>
            <person name="Dorrestein P.C."/>
            <person name="Kobayashi D."/>
            <person name="Raaijmakers J.M."/>
        </authorList>
    </citation>
    <scope>NUCLEOTIDE SEQUENCE [LARGE SCALE GENOMIC DNA]</scope>
    <source>
        <strain evidence="2 3">76</strain>
    </source>
</reference>
<feature type="transmembrane region" description="Helical" evidence="1">
    <location>
        <begin position="133"/>
        <end position="158"/>
    </location>
</feature>
<evidence type="ECO:0000313" key="2">
    <source>
        <dbReference type="EMBL" id="ALN78748.1"/>
    </source>
</evidence>
<keyword evidence="1" id="KW-1133">Transmembrane helix</keyword>
<accession>A0A0S2F5C9</accession>
<dbReference type="AlphaFoldDB" id="A0A0S2F5C9"/>
<evidence type="ECO:0000256" key="1">
    <source>
        <dbReference type="SAM" id="Phobius"/>
    </source>
</evidence>
<name>A0A0S2F5C9_LYSAN</name>
<dbReference type="EMBL" id="CP011129">
    <property type="protein sequence ID" value="ALN78748.1"/>
    <property type="molecule type" value="Genomic_DNA"/>
</dbReference>
<proteinExistence type="predicted"/>
<keyword evidence="1" id="KW-0812">Transmembrane</keyword>
<dbReference type="PROSITE" id="PS51257">
    <property type="entry name" value="PROKAR_LIPOPROTEIN"/>
    <property type="match status" value="1"/>
</dbReference>
<evidence type="ECO:0008006" key="4">
    <source>
        <dbReference type="Google" id="ProtNLM"/>
    </source>
</evidence>
<keyword evidence="3" id="KW-1185">Reference proteome</keyword>
<feature type="transmembrane region" description="Helical" evidence="1">
    <location>
        <begin position="76"/>
        <end position="98"/>
    </location>
</feature>
<feature type="transmembrane region" description="Helical" evidence="1">
    <location>
        <begin position="104"/>
        <end position="121"/>
    </location>
</feature>